<dbReference type="InterPro" id="IPR005913">
    <property type="entry name" value="dTDP_dehydrorham_reduct"/>
</dbReference>
<dbReference type="Proteomes" id="UP000799779">
    <property type="component" value="Unassembled WGS sequence"/>
</dbReference>
<name>A0A6A5W0P9_9PLEO</name>
<dbReference type="PROSITE" id="PS00697">
    <property type="entry name" value="DNA_LIGASE_A1"/>
    <property type="match status" value="1"/>
</dbReference>
<dbReference type="SUPFAM" id="SSF51735">
    <property type="entry name" value="NAD(P)-binding Rossmann-fold domains"/>
    <property type="match status" value="1"/>
</dbReference>
<dbReference type="InterPro" id="IPR029903">
    <property type="entry name" value="RmlD-like-bd"/>
</dbReference>
<dbReference type="Pfam" id="PF04321">
    <property type="entry name" value="RmlD_sub_bind"/>
    <property type="match status" value="1"/>
</dbReference>
<dbReference type="AlphaFoldDB" id="A0A6A5W0P9"/>
<dbReference type="PANTHER" id="PTHR10491:SF4">
    <property type="entry name" value="METHIONINE ADENOSYLTRANSFERASE 2 SUBUNIT BETA"/>
    <property type="match status" value="1"/>
</dbReference>
<accession>A0A6A5W0P9</accession>
<gene>
    <name evidence="2" type="ORF">P154DRAFT_548816</name>
</gene>
<dbReference type="OrthoDB" id="6235964at2759"/>
<dbReference type="CDD" id="cd05254">
    <property type="entry name" value="dTDP_HR_like_SDR_e"/>
    <property type="match status" value="1"/>
</dbReference>
<evidence type="ECO:0000313" key="3">
    <source>
        <dbReference type="Proteomes" id="UP000799779"/>
    </source>
</evidence>
<dbReference type="InterPro" id="IPR036291">
    <property type="entry name" value="NAD(P)-bd_dom_sf"/>
</dbReference>
<keyword evidence="3" id="KW-1185">Reference proteome</keyword>
<proteinExistence type="predicted"/>
<dbReference type="GO" id="GO:0003909">
    <property type="term" value="F:DNA ligase activity"/>
    <property type="evidence" value="ECO:0007669"/>
    <property type="project" value="InterPro"/>
</dbReference>
<feature type="domain" description="RmlD-like substrate binding" evidence="1">
    <location>
        <begin position="5"/>
        <end position="292"/>
    </location>
</feature>
<dbReference type="GO" id="GO:0048269">
    <property type="term" value="C:methionine adenosyltransferase complex"/>
    <property type="evidence" value="ECO:0007669"/>
    <property type="project" value="TreeGrafter"/>
</dbReference>
<dbReference type="GO" id="GO:0006556">
    <property type="term" value="P:S-adenosylmethionine biosynthetic process"/>
    <property type="evidence" value="ECO:0007669"/>
    <property type="project" value="UniProtKB-UniPathway"/>
</dbReference>
<evidence type="ECO:0000259" key="1">
    <source>
        <dbReference type="Pfam" id="PF04321"/>
    </source>
</evidence>
<dbReference type="EMBL" id="ML977650">
    <property type="protein sequence ID" value="KAF1994854.1"/>
    <property type="molecule type" value="Genomic_DNA"/>
</dbReference>
<dbReference type="FunFam" id="3.40.50.720:FF:000357">
    <property type="entry name" value="Methionine adenosyltransferase 2 subunit beta"/>
    <property type="match status" value="1"/>
</dbReference>
<dbReference type="UniPathway" id="UPA00315">
    <property type="reaction ID" value="UER00080"/>
</dbReference>
<dbReference type="InterPro" id="IPR016059">
    <property type="entry name" value="DNA_ligase_ATP-dep_CS"/>
</dbReference>
<dbReference type="PANTHER" id="PTHR10491">
    <property type="entry name" value="DTDP-4-DEHYDRORHAMNOSE REDUCTASE"/>
    <property type="match status" value="1"/>
</dbReference>
<evidence type="ECO:0000313" key="2">
    <source>
        <dbReference type="EMBL" id="KAF1994854.1"/>
    </source>
</evidence>
<dbReference type="Gene3D" id="3.40.50.720">
    <property type="entry name" value="NAD(P)-binding Rossmann-like Domain"/>
    <property type="match status" value="1"/>
</dbReference>
<organism evidence="2 3">
    <name type="scientific">Amniculicola lignicola CBS 123094</name>
    <dbReference type="NCBI Taxonomy" id="1392246"/>
    <lineage>
        <taxon>Eukaryota</taxon>
        <taxon>Fungi</taxon>
        <taxon>Dikarya</taxon>
        <taxon>Ascomycota</taxon>
        <taxon>Pezizomycotina</taxon>
        <taxon>Dothideomycetes</taxon>
        <taxon>Pleosporomycetidae</taxon>
        <taxon>Pleosporales</taxon>
        <taxon>Amniculicolaceae</taxon>
        <taxon>Amniculicola</taxon>
    </lineage>
</organism>
<dbReference type="GO" id="GO:0048270">
    <property type="term" value="F:methionine adenosyltransferase regulator activity"/>
    <property type="evidence" value="ECO:0007669"/>
    <property type="project" value="TreeGrafter"/>
</dbReference>
<sequence>MPTALITGASGLLGRQVRKTFFLDDWKAIGTGLSRIDPPSVIKLDITDAQKVEQALDDVKCSAANRFPDSCTADPEAARKLNVEASRQLAEATISRGIFLVYISTDYVFSGRPGEAPYQTTSTPDPPNMYGQTKLDGERAVLDVAVKNDARNKVVVLRVPILYGSCDEPKESAVNVLLSQLWASQNVRNGEPKIKVEDYAQRFPTNTADVARVCRDICKLYLDPLNAGRDLPSILHFSSEDQMTKWDICKAFAEIMGLPLDGMGPFKPEDDPKDAVKRPYDCHLDTSELRRLEIDVSTIDFRAWWKREVGAFRH</sequence>
<reference evidence="2" key="1">
    <citation type="journal article" date="2020" name="Stud. Mycol.">
        <title>101 Dothideomycetes genomes: a test case for predicting lifestyles and emergence of pathogens.</title>
        <authorList>
            <person name="Haridas S."/>
            <person name="Albert R."/>
            <person name="Binder M."/>
            <person name="Bloem J."/>
            <person name="Labutti K."/>
            <person name="Salamov A."/>
            <person name="Andreopoulos B."/>
            <person name="Baker S."/>
            <person name="Barry K."/>
            <person name="Bills G."/>
            <person name="Bluhm B."/>
            <person name="Cannon C."/>
            <person name="Castanera R."/>
            <person name="Culley D."/>
            <person name="Daum C."/>
            <person name="Ezra D."/>
            <person name="Gonzalez J."/>
            <person name="Henrissat B."/>
            <person name="Kuo A."/>
            <person name="Liang C."/>
            <person name="Lipzen A."/>
            <person name="Lutzoni F."/>
            <person name="Magnuson J."/>
            <person name="Mondo S."/>
            <person name="Nolan M."/>
            <person name="Ohm R."/>
            <person name="Pangilinan J."/>
            <person name="Park H.-J."/>
            <person name="Ramirez L."/>
            <person name="Alfaro M."/>
            <person name="Sun H."/>
            <person name="Tritt A."/>
            <person name="Yoshinaga Y."/>
            <person name="Zwiers L.-H."/>
            <person name="Turgeon B."/>
            <person name="Goodwin S."/>
            <person name="Spatafora J."/>
            <person name="Crous P."/>
            <person name="Grigoriev I."/>
        </authorList>
    </citation>
    <scope>NUCLEOTIDE SEQUENCE</scope>
    <source>
        <strain evidence="2">CBS 123094</strain>
    </source>
</reference>
<protein>
    <submittedName>
        <fullName evidence="2">NAD(P)-binding protein</fullName>
    </submittedName>
</protein>